<gene>
    <name evidence="2" type="ORF">PENVUL_c008G08450</name>
</gene>
<protein>
    <recommendedName>
        <fullName evidence="4">C3H1-type domain-containing protein</fullName>
    </recommendedName>
</protein>
<accession>A0A1V6S4K1</accession>
<name>A0A1V6S4K1_9EURO</name>
<proteinExistence type="predicted"/>
<feature type="region of interest" description="Disordered" evidence="1">
    <location>
        <begin position="212"/>
        <end position="315"/>
    </location>
</feature>
<evidence type="ECO:0000313" key="3">
    <source>
        <dbReference type="Proteomes" id="UP000191518"/>
    </source>
</evidence>
<dbReference type="EMBL" id="MDYP01000008">
    <property type="protein sequence ID" value="OQE08987.1"/>
    <property type="molecule type" value="Genomic_DNA"/>
</dbReference>
<keyword evidence="3" id="KW-1185">Reference proteome</keyword>
<dbReference type="STRING" id="29845.A0A1V6S4K1"/>
<dbReference type="AlphaFoldDB" id="A0A1V6S4K1"/>
<evidence type="ECO:0000313" key="2">
    <source>
        <dbReference type="EMBL" id="OQE08987.1"/>
    </source>
</evidence>
<reference evidence="3" key="1">
    <citation type="journal article" date="2017" name="Nat. Microbiol.">
        <title>Global analysis of biosynthetic gene clusters reveals vast potential of secondary metabolite production in Penicillium species.</title>
        <authorList>
            <person name="Nielsen J.C."/>
            <person name="Grijseels S."/>
            <person name="Prigent S."/>
            <person name="Ji B."/>
            <person name="Dainat J."/>
            <person name="Nielsen K.F."/>
            <person name="Frisvad J.C."/>
            <person name="Workman M."/>
            <person name="Nielsen J."/>
        </authorList>
    </citation>
    <scope>NUCLEOTIDE SEQUENCE [LARGE SCALE GENOMIC DNA]</scope>
    <source>
        <strain evidence="3">IBT 29486</strain>
    </source>
</reference>
<dbReference type="Proteomes" id="UP000191518">
    <property type="component" value="Unassembled WGS sequence"/>
</dbReference>
<sequence>MATPSRPQFFCTRPDGTLTPLVALDELPTSISIRGVSRNLSAGETQGMTSCGLAAQRSEPWSVDGVAHSSEAGKEPFTDVHGFLLQVITNSNIPESMRTSAQAILFRGIDQHGIASEGAPSSALSPAAPTFYAKNHQMGNRNGPGSKKEYCSYWIRHGECCLYKHEMPVDMAMIEKLGLRDIPRWYREKYNVASLLQSDQARPHLAITDQHPMRALPSPDSPADSCASNTINANSKPKTSPQFNKSPPRGPANRAGQNGFGNYNHNRGGGRNGASNGFHSSNWKGSHRGGRNRNMGSIRQGFTGGRDGNRSADCSPVMGSPSIACEYGGFSNSLVRTPTTPAAVPATASITASTPGHIGAPMAANQSLLDDGNSHNRNFYWRLSELTECDEDMFDDASIKATDPHPRVQPLHMFPRGSNPSSNGGMMAHASPAISFDSNFSAFGRSDITRNVSAGSGSQSTAQMSFGPSTPQLGDLHIAENAPLTSAETRVTWGPIGGPILKRTSPPTESIVPFFGPYSNNPHTG</sequence>
<evidence type="ECO:0008006" key="4">
    <source>
        <dbReference type="Google" id="ProtNLM"/>
    </source>
</evidence>
<feature type="compositionally biased region" description="Polar residues" evidence="1">
    <location>
        <begin position="229"/>
        <end position="245"/>
    </location>
</feature>
<evidence type="ECO:0000256" key="1">
    <source>
        <dbReference type="SAM" id="MobiDB-lite"/>
    </source>
</evidence>
<organism evidence="2 3">
    <name type="scientific">Penicillium vulpinum</name>
    <dbReference type="NCBI Taxonomy" id="29845"/>
    <lineage>
        <taxon>Eukaryota</taxon>
        <taxon>Fungi</taxon>
        <taxon>Dikarya</taxon>
        <taxon>Ascomycota</taxon>
        <taxon>Pezizomycotina</taxon>
        <taxon>Eurotiomycetes</taxon>
        <taxon>Eurotiomycetidae</taxon>
        <taxon>Eurotiales</taxon>
        <taxon>Aspergillaceae</taxon>
        <taxon>Penicillium</taxon>
    </lineage>
</organism>
<feature type="compositionally biased region" description="Low complexity" evidence="1">
    <location>
        <begin position="217"/>
        <end position="228"/>
    </location>
</feature>
<comment type="caution">
    <text evidence="2">The sequence shown here is derived from an EMBL/GenBank/DDBJ whole genome shotgun (WGS) entry which is preliminary data.</text>
</comment>